<evidence type="ECO:0000313" key="2">
    <source>
        <dbReference type="EMBL" id="CUI15500.1"/>
    </source>
</evidence>
<dbReference type="AlphaFoldDB" id="A0A0S4KPL0"/>
<dbReference type="EMBL" id="CYKH01002197">
    <property type="protein sequence ID" value="CUI15500.1"/>
    <property type="molecule type" value="Genomic_DNA"/>
</dbReference>
<organism evidence="2 3">
    <name type="scientific">Bodo saltans</name>
    <name type="common">Flagellated protozoan</name>
    <dbReference type="NCBI Taxonomy" id="75058"/>
    <lineage>
        <taxon>Eukaryota</taxon>
        <taxon>Discoba</taxon>
        <taxon>Euglenozoa</taxon>
        <taxon>Kinetoplastea</taxon>
        <taxon>Metakinetoplastina</taxon>
        <taxon>Eubodonida</taxon>
        <taxon>Bodonidae</taxon>
        <taxon>Bodo</taxon>
    </lineage>
</organism>
<dbReference type="Proteomes" id="UP000051952">
    <property type="component" value="Unassembled WGS sequence"/>
</dbReference>
<gene>
    <name evidence="2" type="ORF">BSAL_44975</name>
</gene>
<feature type="compositionally biased region" description="Basic and acidic residues" evidence="1">
    <location>
        <begin position="293"/>
        <end position="302"/>
    </location>
</feature>
<reference evidence="3" key="1">
    <citation type="submission" date="2015-09" db="EMBL/GenBank/DDBJ databases">
        <authorList>
            <consortium name="Pathogen Informatics"/>
        </authorList>
    </citation>
    <scope>NUCLEOTIDE SEQUENCE [LARGE SCALE GENOMIC DNA]</scope>
    <source>
        <strain evidence="3">Lake Konstanz</strain>
    </source>
</reference>
<feature type="compositionally biased region" description="Basic residues" evidence="1">
    <location>
        <begin position="281"/>
        <end position="291"/>
    </location>
</feature>
<evidence type="ECO:0000313" key="3">
    <source>
        <dbReference type="Proteomes" id="UP000051952"/>
    </source>
</evidence>
<sequence>MSHERTLTAIAVSFDDGKWWYAVPKNQKLGDAWDRCNCTWMTPEPSLPSSFRHPLEPHTPMRWFRHDTSYSSPVHSYARFGVVTFMGTLDPNNDPMTTRWVWGVPQVEDDEMQTLYSQILAREAEDKRRTAIERDDVACEKVVPTTSNEIPALPTVAGQCVRGMRNGRPALFYCPKGVVATNTSDFQVVIEGVFTIVPVEALGVFPRGKFHVVDRSNSCTLRCGAEEIELVAVEWHGQWEDNVSSFEVISISAESKKPSKRQRSDEDRSIADVATSKIVRGKNPTKLKSKPATKLDHADETSTKNQVLFSLDDILKRAGEEKARVAAVKQ</sequence>
<evidence type="ECO:0000256" key="1">
    <source>
        <dbReference type="SAM" id="MobiDB-lite"/>
    </source>
</evidence>
<protein>
    <submittedName>
        <fullName evidence="2">Uncharacterized protein</fullName>
    </submittedName>
</protein>
<dbReference type="VEuPathDB" id="TriTrypDB:BSAL_44975"/>
<feature type="compositionally biased region" description="Basic and acidic residues" evidence="1">
    <location>
        <begin position="256"/>
        <end position="270"/>
    </location>
</feature>
<feature type="region of interest" description="Disordered" evidence="1">
    <location>
        <begin position="281"/>
        <end position="302"/>
    </location>
</feature>
<name>A0A0S4KPL0_BODSA</name>
<keyword evidence="3" id="KW-1185">Reference proteome</keyword>
<accession>A0A0S4KPL0</accession>
<feature type="region of interest" description="Disordered" evidence="1">
    <location>
        <begin position="256"/>
        <end position="275"/>
    </location>
</feature>
<proteinExistence type="predicted"/>